<dbReference type="Pfam" id="PF07963">
    <property type="entry name" value="N_methyl"/>
    <property type="match status" value="1"/>
</dbReference>
<gene>
    <name evidence="1" type="ORF">Pan54_30960</name>
</gene>
<dbReference type="PROSITE" id="PS00409">
    <property type="entry name" value="PROKAR_NTER_METHYL"/>
    <property type="match status" value="1"/>
</dbReference>
<evidence type="ECO:0000313" key="1">
    <source>
        <dbReference type="EMBL" id="TWT62355.1"/>
    </source>
</evidence>
<dbReference type="AlphaFoldDB" id="A0A5C5XJR2"/>
<sequence length="176" mass="19710">MIVKKSGFTLLELLLSVALLSVLISITVPTINALLYRQQMLDVVGRIEQFLNNQRRDAVRSGQPRWIRFSSGDHVLIAGVFNEPATSSVTLPESLKFGFSDFAETLTSEQLGELGLNSQEHRWSPEMLYFADGTASGMIFLIEEESKKGYLFEVSTLNGYVSIDQHTPDRLEALRP</sequence>
<dbReference type="NCBIfam" id="TIGR02532">
    <property type="entry name" value="IV_pilin_GFxxxE"/>
    <property type="match status" value="1"/>
</dbReference>
<dbReference type="EMBL" id="SJPG01000001">
    <property type="protein sequence ID" value="TWT62355.1"/>
    <property type="molecule type" value="Genomic_DNA"/>
</dbReference>
<name>A0A5C5XJR2_9PLAN</name>
<proteinExistence type="predicted"/>
<organism evidence="1 2">
    <name type="scientific">Rubinisphaera italica</name>
    <dbReference type="NCBI Taxonomy" id="2527969"/>
    <lineage>
        <taxon>Bacteria</taxon>
        <taxon>Pseudomonadati</taxon>
        <taxon>Planctomycetota</taxon>
        <taxon>Planctomycetia</taxon>
        <taxon>Planctomycetales</taxon>
        <taxon>Planctomycetaceae</taxon>
        <taxon>Rubinisphaera</taxon>
    </lineage>
</organism>
<evidence type="ECO:0008006" key="3">
    <source>
        <dbReference type="Google" id="ProtNLM"/>
    </source>
</evidence>
<keyword evidence="2" id="KW-1185">Reference proteome</keyword>
<dbReference type="InterPro" id="IPR012902">
    <property type="entry name" value="N_methyl_site"/>
</dbReference>
<dbReference type="InterPro" id="IPR045584">
    <property type="entry name" value="Pilin-like"/>
</dbReference>
<dbReference type="Proteomes" id="UP000316095">
    <property type="component" value="Unassembled WGS sequence"/>
</dbReference>
<accession>A0A5C5XJR2</accession>
<reference evidence="1 2" key="1">
    <citation type="submission" date="2019-02" db="EMBL/GenBank/DDBJ databases">
        <title>Deep-cultivation of Planctomycetes and their phenomic and genomic characterization uncovers novel biology.</title>
        <authorList>
            <person name="Wiegand S."/>
            <person name="Jogler M."/>
            <person name="Boedeker C."/>
            <person name="Pinto D."/>
            <person name="Vollmers J."/>
            <person name="Rivas-Marin E."/>
            <person name="Kohn T."/>
            <person name="Peeters S.H."/>
            <person name="Heuer A."/>
            <person name="Rast P."/>
            <person name="Oberbeckmann S."/>
            <person name="Bunk B."/>
            <person name="Jeske O."/>
            <person name="Meyerdierks A."/>
            <person name="Storesund J.E."/>
            <person name="Kallscheuer N."/>
            <person name="Luecker S."/>
            <person name="Lage O.M."/>
            <person name="Pohl T."/>
            <person name="Merkel B.J."/>
            <person name="Hornburger P."/>
            <person name="Mueller R.-W."/>
            <person name="Bruemmer F."/>
            <person name="Labrenz M."/>
            <person name="Spormann A.M."/>
            <person name="Op Den Camp H."/>
            <person name="Overmann J."/>
            <person name="Amann R."/>
            <person name="Jetten M.S.M."/>
            <person name="Mascher T."/>
            <person name="Medema M.H."/>
            <person name="Devos D.P."/>
            <person name="Kaster A.-K."/>
            <person name="Ovreas L."/>
            <person name="Rohde M."/>
            <person name="Galperin M.Y."/>
            <person name="Jogler C."/>
        </authorList>
    </citation>
    <scope>NUCLEOTIDE SEQUENCE [LARGE SCALE GENOMIC DNA]</scope>
    <source>
        <strain evidence="1 2">Pan54</strain>
    </source>
</reference>
<protein>
    <recommendedName>
        <fullName evidence="3">Prepilin-type N-terminal cleavage/methylation domain-containing protein</fullName>
    </recommendedName>
</protein>
<evidence type="ECO:0000313" key="2">
    <source>
        <dbReference type="Proteomes" id="UP000316095"/>
    </source>
</evidence>
<dbReference type="SUPFAM" id="SSF54523">
    <property type="entry name" value="Pili subunits"/>
    <property type="match status" value="1"/>
</dbReference>
<comment type="caution">
    <text evidence="1">The sequence shown here is derived from an EMBL/GenBank/DDBJ whole genome shotgun (WGS) entry which is preliminary data.</text>
</comment>
<dbReference type="RefSeq" id="WP_207310147.1">
    <property type="nucleotide sequence ID" value="NZ_SJPG01000001.1"/>
</dbReference>